<organism evidence="11 12">
    <name type="scientific">Macrococcus brunensis</name>
    <dbReference type="NCBI Taxonomy" id="198483"/>
    <lineage>
        <taxon>Bacteria</taxon>
        <taxon>Bacillati</taxon>
        <taxon>Bacillota</taxon>
        <taxon>Bacilli</taxon>
        <taxon>Bacillales</taxon>
        <taxon>Staphylococcaceae</taxon>
        <taxon>Macrococcus</taxon>
    </lineage>
</organism>
<dbReference type="FunFam" id="3.30.1130.10:FF:000003">
    <property type="entry name" value="7,8-dihydroneopterin aldolase"/>
    <property type="match status" value="1"/>
</dbReference>
<comment type="caution">
    <text evidence="11">The sequence shown here is derived from an EMBL/GenBank/DDBJ whole genome shotgun (WGS) entry which is preliminary data.</text>
</comment>
<evidence type="ECO:0000256" key="9">
    <source>
        <dbReference type="RuleBase" id="RU362079"/>
    </source>
</evidence>
<evidence type="ECO:0000256" key="1">
    <source>
        <dbReference type="ARBA" id="ARBA00000693"/>
    </source>
</evidence>
<dbReference type="GO" id="GO:0046656">
    <property type="term" value="P:folic acid biosynthetic process"/>
    <property type="evidence" value="ECO:0007669"/>
    <property type="project" value="UniProtKB-UniRule"/>
</dbReference>
<comment type="catalytic activity">
    <reaction evidence="2 9">
        <text>7,8-dihydroneopterin = 6-hydroxymethyl-7,8-dihydropterin + glycolaldehyde</text>
        <dbReference type="Rhea" id="RHEA:10540"/>
        <dbReference type="ChEBI" id="CHEBI:17001"/>
        <dbReference type="ChEBI" id="CHEBI:17071"/>
        <dbReference type="ChEBI" id="CHEBI:44841"/>
        <dbReference type="EC" id="4.1.2.25"/>
    </reaction>
</comment>
<dbReference type="OrthoDB" id="9803748at2"/>
<dbReference type="AlphaFoldDB" id="A0A4R6BBF2"/>
<comment type="similarity">
    <text evidence="5 9">Belongs to the DHNA family.</text>
</comment>
<evidence type="ECO:0000313" key="12">
    <source>
        <dbReference type="Proteomes" id="UP000295310"/>
    </source>
</evidence>
<dbReference type="NCBIfam" id="TIGR00526">
    <property type="entry name" value="folB_dom"/>
    <property type="match status" value="1"/>
</dbReference>
<evidence type="ECO:0000256" key="5">
    <source>
        <dbReference type="ARBA" id="ARBA00005708"/>
    </source>
</evidence>
<dbReference type="SUPFAM" id="SSF55620">
    <property type="entry name" value="Tetrahydrobiopterin biosynthesis enzymes-like"/>
    <property type="match status" value="1"/>
</dbReference>
<dbReference type="GO" id="GO:0004150">
    <property type="term" value="F:dihydroneopterin aldolase activity"/>
    <property type="evidence" value="ECO:0007669"/>
    <property type="project" value="UniProtKB-UniRule"/>
</dbReference>
<comment type="catalytic activity">
    <reaction evidence="1">
        <text>7,8-dihydroneopterin = 7,8-dihydromonapterin</text>
        <dbReference type="Rhea" id="RHEA:45328"/>
        <dbReference type="ChEBI" id="CHEBI:17001"/>
        <dbReference type="ChEBI" id="CHEBI:71175"/>
        <dbReference type="EC" id="5.1.99.8"/>
    </reaction>
</comment>
<dbReference type="SMART" id="SM00905">
    <property type="entry name" value="FolB"/>
    <property type="match status" value="1"/>
</dbReference>
<evidence type="ECO:0000313" key="11">
    <source>
        <dbReference type="EMBL" id="TDL94253.1"/>
    </source>
</evidence>
<dbReference type="Proteomes" id="UP000295310">
    <property type="component" value="Unassembled WGS sequence"/>
</dbReference>
<dbReference type="UniPathway" id="UPA00077">
    <property type="reaction ID" value="UER00154"/>
</dbReference>
<evidence type="ECO:0000256" key="2">
    <source>
        <dbReference type="ARBA" id="ARBA00001353"/>
    </source>
</evidence>
<comment type="subunit">
    <text evidence="8">Homooctamer. Four molecules assemble into a ring, and two rings come together to give a cylinder with a hole of at least 13 a diameter.</text>
</comment>
<evidence type="ECO:0000256" key="6">
    <source>
        <dbReference type="ARBA" id="ARBA00022909"/>
    </source>
</evidence>
<evidence type="ECO:0000256" key="4">
    <source>
        <dbReference type="ARBA" id="ARBA00005013"/>
    </source>
</evidence>
<dbReference type="GO" id="GO:0005737">
    <property type="term" value="C:cytoplasm"/>
    <property type="evidence" value="ECO:0007669"/>
    <property type="project" value="TreeGrafter"/>
</dbReference>
<sequence length="119" mass="13697">MMDKIFLSGMKFYSYHGVFAEENKLGQIFIVDAVLTLDLKEAGKTDDLETTINYGEAYQLIEKEMETPSKLLEHVAERIVRALFEQYERLEEVTIKITKQNPPIAGHYDGVGIEINRVR</sequence>
<feature type="domain" description="Dihydroneopterin aldolase/epimerase" evidence="10">
    <location>
        <begin position="5"/>
        <end position="117"/>
    </location>
</feature>
<evidence type="ECO:0000256" key="3">
    <source>
        <dbReference type="ARBA" id="ARBA00003313"/>
    </source>
</evidence>
<evidence type="ECO:0000256" key="8">
    <source>
        <dbReference type="ARBA" id="ARBA00065097"/>
    </source>
</evidence>
<name>A0A4R6BBF2_9STAP</name>
<gene>
    <name evidence="11" type="primary">folB</name>
    <name evidence="11" type="ORF">ERX27_09540</name>
</gene>
<dbReference type="EMBL" id="SCWA01000019">
    <property type="protein sequence ID" value="TDL94253.1"/>
    <property type="molecule type" value="Genomic_DNA"/>
</dbReference>
<evidence type="ECO:0000259" key="10">
    <source>
        <dbReference type="SMART" id="SM00905"/>
    </source>
</evidence>
<dbReference type="CDD" id="cd00534">
    <property type="entry name" value="DHNA_DHNTPE"/>
    <property type="match status" value="1"/>
</dbReference>
<proteinExistence type="inferred from homology"/>
<dbReference type="GO" id="GO:0046654">
    <property type="term" value="P:tetrahydrofolate biosynthetic process"/>
    <property type="evidence" value="ECO:0007669"/>
    <property type="project" value="UniProtKB-UniRule"/>
</dbReference>
<dbReference type="Pfam" id="PF02152">
    <property type="entry name" value="FolB"/>
    <property type="match status" value="1"/>
</dbReference>
<comment type="function">
    <text evidence="3">Catalyzes the conversion of 7,8-dihydroneopterin to 6-hydroxymethyl-7,8-dihydropterin. Can also catalyze the epimerization of carbon 2' of dihydroneopterin to dihydromonapterin.</text>
</comment>
<evidence type="ECO:0000256" key="7">
    <source>
        <dbReference type="ARBA" id="ARBA00023239"/>
    </source>
</evidence>
<dbReference type="InterPro" id="IPR006156">
    <property type="entry name" value="Dihydroneopterin_aldolase"/>
</dbReference>
<dbReference type="RefSeq" id="WP_133432609.1">
    <property type="nucleotide sequence ID" value="NZ_CP092172.1"/>
</dbReference>
<reference evidence="11 12" key="1">
    <citation type="submission" date="2019-01" db="EMBL/GenBank/DDBJ databases">
        <title>Draft genome sequences of the type strains of six Macrococcus species.</title>
        <authorList>
            <person name="Mazhar S."/>
            <person name="Altermann E."/>
            <person name="Hill C."/>
            <person name="Mcauliffe O."/>
        </authorList>
    </citation>
    <scope>NUCLEOTIDE SEQUENCE [LARGE SCALE GENOMIC DNA]</scope>
    <source>
        <strain evidence="11 12">CCM4811</strain>
    </source>
</reference>
<keyword evidence="7 9" id="KW-0456">Lyase</keyword>
<keyword evidence="6 9" id="KW-0289">Folate biosynthesis</keyword>
<dbReference type="InterPro" id="IPR043133">
    <property type="entry name" value="GTP-CH-I_C/QueF"/>
</dbReference>
<dbReference type="NCBIfam" id="TIGR00525">
    <property type="entry name" value="folB"/>
    <property type="match status" value="1"/>
</dbReference>
<comment type="pathway">
    <text evidence="4 9">Cofactor biosynthesis; tetrahydrofolate biosynthesis; 2-amino-4-hydroxy-6-hydroxymethyl-7,8-dihydropteridine diphosphate from 7,8-dihydroneopterin triphosphate: step 3/4.</text>
</comment>
<dbReference type="Gene3D" id="3.30.1130.10">
    <property type="match status" value="1"/>
</dbReference>
<dbReference type="InterPro" id="IPR006157">
    <property type="entry name" value="FolB_dom"/>
</dbReference>
<dbReference type="EC" id="4.1.2.25" evidence="9"/>
<dbReference type="PANTHER" id="PTHR42844">
    <property type="entry name" value="DIHYDRONEOPTERIN ALDOLASE 1-RELATED"/>
    <property type="match status" value="1"/>
</dbReference>
<protein>
    <recommendedName>
        <fullName evidence="9">7,8-dihydroneopterin aldolase</fullName>
        <ecNumber evidence="9">4.1.2.25</ecNumber>
    </recommendedName>
</protein>
<keyword evidence="12" id="KW-1185">Reference proteome</keyword>
<accession>A0A4R6BBF2</accession>
<dbReference type="PANTHER" id="PTHR42844:SF1">
    <property type="entry name" value="DIHYDRONEOPTERIN ALDOLASE 1-RELATED"/>
    <property type="match status" value="1"/>
</dbReference>